<feature type="signal peptide" evidence="4">
    <location>
        <begin position="1"/>
        <end position="18"/>
    </location>
</feature>
<sequence length="466" mass="49885">MHISNLLLPAVLLGTTVSARVPVHGARRAAHPARAGNFEQIKREPVVETPTKKDKRLVRKKKRGSCQVHYNVTSSASSVAQTSTTAIGGGAWANPSASSSTESWVTASVSSSEAWATASASSSATWAASSSAAAHSTTASSAAASASASSSSSWYLTDTWSGNSFFDNWNFWSYDDPTHGTVQYVDSGTAWNDGLVSISDGHAIMKVDTTETVSSARKSVRIHGNKVWTGGLVLMDAYHMPTGCATWPAWWQNGPNWPYGGEIDILEGVNAFTENQVSLHTGSGCTMPSDINDNMIGQLTTGSFNSYDCASYDTSNQGCGVRDATSDSSYGTSFNSANGGVYAMMWAKNGITVWHFPRSSIPDDITNDAPNPDGWGTPMARFPSDDCSPYEFFYDHYNIFDTTLCGDWAGADSVWNYAGYAGQDQSCASITGYSTCSDYVLNSGSSFSDAYWEIGYVKYFNSTTLV</sequence>
<comment type="similarity">
    <text evidence="1">Belongs to the glycosyl hydrolase 16 family.</text>
</comment>
<evidence type="ECO:0000313" key="7">
    <source>
        <dbReference type="Proteomes" id="UP000193986"/>
    </source>
</evidence>
<dbReference type="InterPro" id="IPR000757">
    <property type="entry name" value="Beta-glucanase-like"/>
</dbReference>
<evidence type="ECO:0000259" key="5">
    <source>
        <dbReference type="PROSITE" id="PS51762"/>
    </source>
</evidence>
<evidence type="ECO:0000313" key="6">
    <source>
        <dbReference type="EMBL" id="ORY23631.1"/>
    </source>
</evidence>
<keyword evidence="4" id="KW-0732">Signal</keyword>
<keyword evidence="2" id="KW-0378">Hydrolase</keyword>
<dbReference type="PANTHER" id="PTHR10963:SF24">
    <property type="entry name" value="GLYCOSIDASE C21B10.07-RELATED"/>
    <property type="match status" value="1"/>
</dbReference>
<keyword evidence="7" id="KW-1185">Reference proteome</keyword>
<dbReference type="Proteomes" id="UP000193986">
    <property type="component" value="Unassembled WGS sequence"/>
</dbReference>
<dbReference type="AlphaFoldDB" id="A0A1Y2AM44"/>
<organism evidence="6 7">
    <name type="scientific">Naematelia encephala</name>
    <dbReference type="NCBI Taxonomy" id="71784"/>
    <lineage>
        <taxon>Eukaryota</taxon>
        <taxon>Fungi</taxon>
        <taxon>Dikarya</taxon>
        <taxon>Basidiomycota</taxon>
        <taxon>Agaricomycotina</taxon>
        <taxon>Tremellomycetes</taxon>
        <taxon>Tremellales</taxon>
        <taxon>Naemateliaceae</taxon>
        <taxon>Naematelia</taxon>
    </lineage>
</organism>
<reference evidence="6 7" key="1">
    <citation type="submission" date="2016-07" db="EMBL/GenBank/DDBJ databases">
        <title>Pervasive Adenine N6-methylation of Active Genes in Fungi.</title>
        <authorList>
            <consortium name="DOE Joint Genome Institute"/>
            <person name="Mondo S.J."/>
            <person name="Dannebaum R.O."/>
            <person name="Kuo R.C."/>
            <person name="Labutti K."/>
            <person name="Haridas S."/>
            <person name="Kuo A."/>
            <person name="Salamov A."/>
            <person name="Ahrendt S.R."/>
            <person name="Lipzen A."/>
            <person name="Sullivan W."/>
            <person name="Andreopoulos W.B."/>
            <person name="Clum A."/>
            <person name="Lindquist E."/>
            <person name="Daum C."/>
            <person name="Ramamoorthy G.K."/>
            <person name="Gryganskyi A."/>
            <person name="Culley D."/>
            <person name="Magnuson J.K."/>
            <person name="James T.Y."/>
            <person name="O'Malley M.A."/>
            <person name="Stajich J.E."/>
            <person name="Spatafora J.W."/>
            <person name="Visel A."/>
            <person name="Grigoriev I.V."/>
        </authorList>
    </citation>
    <scope>NUCLEOTIDE SEQUENCE [LARGE SCALE GENOMIC DNA]</scope>
    <source>
        <strain evidence="6 7">68-887.2</strain>
    </source>
</reference>
<name>A0A1Y2AM44_9TREE</name>
<dbReference type="Gene3D" id="2.60.120.200">
    <property type="match status" value="1"/>
</dbReference>
<evidence type="ECO:0000256" key="4">
    <source>
        <dbReference type="SAM" id="SignalP"/>
    </source>
</evidence>
<dbReference type="GO" id="GO:0030246">
    <property type="term" value="F:carbohydrate binding"/>
    <property type="evidence" value="ECO:0007669"/>
    <property type="project" value="UniProtKB-KW"/>
</dbReference>
<keyword evidence="6" id="KW-0430">Lectin</keyword>
<dbReference type="InParanoid" id="A0A1Y2AM44"/>
<evidence type="ECO:0000256" key="2">
    <source>
        <dbReference type="ARBA" id="ARBA00022801"/>
    </source>
</evidence>
<feature type="domain" description="GH16" evidence="5">
    <location>
        <begin position="158"/>
        <end position="417"/>
    </location>
</feature>
<dbReference type="GO" id="GO:0009251">
    <property type="term" value="P:glucan catabolic process"/>
    <property type="evidence" value="ECO:0007669"/>
    <property type="project" value="TreeGrafter"/>
</dbReference>
<dbReference type="SUPFAM" id="SSF49899">
    <property type="entry name" value="Concanavalin A-like lectins/glucanases"/>
    <property type="match status" value="1"/>
</dbReference>
<dbReference type="InterPro" id="IPR050546">
    <property type="entry name" value="Glycosyl_Hydrlase_16"/>
</dbReference>
<dbReference type="OrthoDB" id="192832at2759"/>
<dbReference type="STRING" id="71784.A0A1Y2AM44"/>
<comment type="caution">
    <text evidence="6">The sequence shown here is derived from an EMBL/GenBank/DDBJ whole genome shotgun (WGS) entry which is preliminary data.</text>
</comment>
<protein>
    <submittedName>
        <fullName evidence="6">Concanavalin A-like lectin/glucanase domain-containing protein</fullName>
    </submittedName>
</protein>
<dbReference type="Pfam" id="PF26113">
    <property type="entry name" value="GH16_XgeA"/>
    <property type="match status" value="1"/>
</dbReference>
<dbReference type="GO" id="GO:0004553">
    <property type="term" value="F:hydrolase activity, hydrolyzing O-glycosyl compounds"/>
    <property type="evidence" value="ECO:0007669"/>
    <property type="project" value="InterPro"/>
</dbReference>
<evidence type="ECO:0000256" key="1">
    <source>
        <dbReference type="ARBA" id="ARBA00006865"/>
    </source>
</evidence>
<dbReference type="PROSITE" id="PS51762">
    <property type="entry name" value="GH16_2"/>
    <property type="match status" value="1"/>
</dbReference>
<keyword evidence="3" id="KW-0326">Glycosidase</keyword>
<dbReference type="FunFam" id="2.60.120.200:FF:000114">
    <property type="entry name" value="Probable endo-1,3(4)-beta-glucanase NFIA_089530"/>
    <property type="match status" value="1"/>
</dbReference>
<evidence type="ECO:0000256" key="3">
    <source>
        <dbReference type="ARBA" id="ARBA00023295"/>
    </source>
</evidence>
<dbReference type="PANTHER" id="PTHR10963">
    <property type="entry name" value="GLYCOSYL HYDROLASE-RELATED"/>
    <property type="match status" value="1"/>
</dbReference>
<accession>A0A1Y2AM44</accession>
<gene>
    <name evidence="6" type="ORF">BCR39DRAFT_473005</name>
</gene>
<dbReference type="EMBL" id="MCFC01000077">
    <property type="protein sequence ID" value="ORY23631.1"/>
    <property type="molecule type" value="Genomic_DNA"/>
</dbReference>
<dbReference type="InterPro" id="IPR013320">
    <property type="entry name" value="ConA-like_dom_sf"/>
</dbReference>
<feature type="chain" id="PRO_5012101464" evidence="4">
    <location>
        <begin position="19"/>
        <end position="466"/>
    </location>
</feature>
<dbReference type="CDD" id="cd02181">
    <property type="entry name" value="GH16_fungal_Lam16A_glucanase"/>
    <property type="match status" value="1"/>
</dbReference>
<proteinExistence type="inferred from homology"/>